<organism evidence="2 3">
    <name type="scientific">Hydrogenophaga palleronii</name>
    <dbReference type="NCBI Taxonomy" id="65655"/>
    <lineage>
        <taxon>Bacteria</taxon>
        <taxon>Pseudomonadati</taxon>
        <taxon>Pseudomonadota</taxon>
        <taxon>Betaproteobacteria</taxon>
        <taxon>Burkholderiales</taxon>
        <taxon>Comamonadaceae</taxon>
        <taxon>Hydrogenophaga</taxon>
    </lineage>
</organism>
<evidence type="ECO:0000313" key="2">
    <source>
        <dbReference type="EMBL" id="MDR7148891.1"/>
    </source>
</evidence>
<proteinExistence type="predicted"/>
<gene>
    <name evidence="2" type="ORF">J2W49_000819</name>
</gene>
<evidence type="ECO:0000313" key="3">
    <source>
        <dbReference type="Proteomes" id="UP001265700"/>
    </source>
</evidence>
<feature type="signal peptide" evidence="1">
    <location>
        <begin position="1"/>
        <end position="25"/>
    </location>
</feature>
<name>A0ABU1WIL5_9BURK</name>
<reference evidence="2 3" key="1">
    <citation type="submission" date="2023-07" db="EMBL/GenBank/DDBJ databases">
        <title>Sorghum-associated microbial communities from plants grown in Nebraska, USA.</title>
        <authorList>
            <person name="Schachtman D."/>
        </authorList>
    </citation>
    <scope>NUCLEOTIDE SEQUENCE [LARGE SCALE GENOMIC DNA]</scope>
    <source>
        <strain evidence="2 3">4249</strain>
    </source>
</reference>
<dbReference type="Proteomes" id="UP001265700">
    <property type="component" value="Unassembled WGS sequence"/>
</dbReference>
<evidence type="ECO:0008006" key="4">
    <source>
        <dbReference type="Google" id="ProtNLM"/>
    </source>
</evidence>
<keyword evidence="1" id="KW-0732">Signal</keyword>
<evidence type="ECO:0000256" key="1">
    <source>
        <dbReference type="SAM" id="SignalP"/>
    </source>
</evidence>
<comment type="caution">
    <text evidence="2">The sequence shown here is derived from an EMBL/GenBank/DDBJ whole genome shotgun (WGS) entry which is preliminary data.</text>
</comment>
<sequence>MNVWNPIRRTCAVGMVLWMTGCALLPRPAAPELAVVQSEAESGAEAYRFQFVAGDGPDTESGSVGVGFIVVTQGETEVQSIAHDFGMSMSELDPAQWLTVVDANGDGLPDFLVPNRRGEGDEPVVGSLYQFDEGSGKFELVEALSNIGLIEVTNPGCLTITQEVADARVIRQEHCYSPQAGRWVRQLSLPGLMEEGDRLASASASASPEAQQACAGPTPTLSECRRLRLTTDRALQAALVEHKQAQRPALARVRGRVYAQRYAVNLDASHRSWLRYRDNRCLAYVREQGFQAPLFQSANEACRFRLAQWQLQQYQVQ</sequence>
<feature type="chain" id="PRO_5046392524" description="Lysozyme inhibitor LprI N-terminal domain-containing protein" evidence="1">
    <location>
        <begin position="26"/>
        <end position="317"/>
    </location>
</feature>
<dbReference type="RefSeq" id="WP_310311837.1">
    <property type="nucleotide sequence ID" value="NZ_JAVDWU010000001.1"/>
</dbReference>
<dbReference type="EMBL" id="JAVDWU010000001">
    <property type="protein sequence ID" value="MDR7148891.1"/>
    <property type="molecule type" value="Genomic_DNA"/>
</dbReference>
<protein>
    <recommendedName>
        <fullName evidence="4">Lysozyme inhibitor LprI N-terminal domain-containing protein</fullName>
    </recommendedName>
</protein>
<accession>A0ABU1WIL5</accession>
<keyword evidence="3" id="KW-1185">Reference proteome</keyword>